<dbReference type="PANTHER" id="PTHR47027:SF20">
    <property type="entry name" value="REVERSE TRANSCRIPTASE-LIKE PROTEIN WITH RNA-DIRECTED DNA POLYMERASE DOMAIN"/>
    <property type="match status" value="1"/>
</dbReference>
<keyword evidence="2" id="KW-1185">Reference proteome</keyword>
<protein>
    <submittedName>
        <fullName evidence="1 3">Uncharacterized protein</fullName>
    </submittedName>
</protein>
<dbReference type="WBParaSite" id="SSLN_0001221101-mRNA-1">
    <property type="protein sequence ID" value="SSLN_0001221101-mRNA-1"/>
    <property type="gene ID" value="SSLN_0001221101"/>
</dbReference>
<gene>
    <name evidence="1" type="ORF">SSLN_LOCUS11764</name>
</gene>
<name>A0A183T5L6_SCHSO</name>
<sequence length="124" mass="14467">MARRDISIVTKIRVYRAFIRFDLLYGCECWVIRVEDERKLEVFDHQCLRTTPRVKYTDFISNETVLLHCENIARTSQPIQERRLRWFGHVLRCLPNELSVTAPASAQYPIGVVEERVSSKPGSA</sequence>
<proteinExistence type="predicted"/>
<evidence type="ECO:0000313" key="2">
    <source>
        <dbReference type="Proteomes" id="UP000275846"/>
    </source>
</evidence>
<reference evidence="3" key="1">
    <citation type="submission" date="2016-06" db="UniProtKB">
        <authorList>
            <consortium name="WormBaseParasite"/>
        </authorList>
    </citation>
    <scope>IDENTIFICATION</scope>
</reference>
<evidence type="ECO:0000313" key="1">
    <source>
        <dbReference type="EMBL" id="VDL98149.1"/>
    </source>
</evidence>
<accession>A0A183T5L6</accession>
<reference evidence="1 2" key="2">
    <citation type="submission" date="2018-11" db="EMBL/GenBank/DDBJ databases">
        <authorList>
            <consortium name="Pathogen Informatics"/>
        </authorList>
    </citation>
    <scope>NUCLEOTIDE SEQUENCE [LARGE SCALE GENOMIC DNA]</scope>
    <source>
        <strain evidence="1 2">NST_G2</strain>
    </source>
</reference>
<dbReference type="OrthoDB" id="424543at2759"/>
<dbReference type="AlphaFoldDB" id="A0A183T5L6"/>
<evidence type="ECO:0000313" key="3">
    <source>
        <dbReference type="WBParaSite" id="SSLN_0001221101-mRNA-1"/>
    </source>
</evidence>
<organism evidence="3">
    <name type="scientific">Schistocephalus solidus</name>
    <name type="common">Tapeworm</name>
    <dbReference type="NCBI Taxonomy" id="70667"/>
    <lineage>
        <taxon>Eukaryota</taxon>
        <taxon>Metazoa</taxon>
        <taxon>Spiralia</taxon>
        <taxon>Lophotrochozoa</taxon>
        <taxon>Platyhelminthes</taxon>
        <taxon>Cestoda</taxon>
        <taxon>Eucestoda</taxon>
        <taxon>Diphyllobothriidea</taxon>
        <taxon>Diphyllobothriidae</taxon>
        <taxon>Schistocephalus</taxon>
    </lineage>
</organism>
<dbReference type="PANTHER" id="PTHR47027">
    <property type="entry name" value="REVERSE TRANSCRIPTASE DOMAIN-CONTAINING PROTEIN"/>
    <property type="match status" value="1"/>
</dbReference>
<dbReference type="EMBL" id="UYSU01036782">
    <property type="protein sequence ID" value="VDL98149.1"/>
    <property type="molecule type" value="Genomic_DNA"/>
</dbReference>
<dbReference type="Proteomes" id="UP000275846">
    <property type="component" value="Unassembled WGS sequence"/>
</dbReference>